<dbReference type="InterPro" id="IPR036278">
    <property type="entry name" value="Sialidase_sf"/>
</dbReference>
<protein>
    <submittedName>
        <fullName evidence="2">Exo-alpha-sialidase</fullName>
    </submittedName>
</protein>
<comment type="caution">
    <text evidence="2">The sequence shown here is derived from an EMBL/GenBank/DDBJ whole genome shotgun (WGS) entry which is preliminary data.</text>
</comment>
<dbReference type="SUPFAM" id="SSF50939">
    <property type="entry name" value="Sialidases"/>
    <property type="match status" value="1"/>
</dbReference>
<dbReference type="EMBL" id="JACOPL010000012">
    <property type="protein sequence ID" value="MBC5726217.1"/>
    <property type="molecule type" value="Genomic_DNA"/>
</dbReference>
<dbReference type="PANTHER" id="PTHR43752">
    <property type="entry name" value="BNR/ASP-BOX REPEAT FAMILY PROTEIN"/>
    <property type="match status" value="1"/>
</dbReference>
<dbReference type="AlphaFoldDB" id="A0A923LYB8"/>
<organism evidence="2 3">
    <name type="scientific">Agathobaculum faecis</name>
    <dbReference type="NCBI Taxonomy" id="2763013"/>
    <lineage>
        <taxon>Bacteria</taxon>
        <taxon>Bacillati</taxon>
        <taxon>Bacillota</taxon>
        <taxon>Clostridia</taxon>
        <taxon>Eubacteriales</taxon>
        <taxon>Butyricicoccaceae</taxon>
        <taxon>Agathobaculum</taxon>
    </lineage>
</organism>
<dbReference type="Proteomes" id="UP000606499">
    <property type="component" value="Unassembled WGS sequence"/>
</dbReference>
<name>A0A923LYB8_9FIRM</name>
<dbReference type="Gene3D" id="2.120.10.10">
    <property type="match status" value="1"/>
</dbReference>
<gene>
    <name evidence="2" type="ORF">H8S45_12215</name>
</gene>
<dbReference type="Pfam" id="PF13088">
    <property type="entry name" value="BNR_2"/>
    <property type="match status" value="1"/>
</dbReference>
<keyword evidence="3" id="KW-1185">Reference proteome</keyword>
<dbReference type="CDD" id="cd15482">
    <property type="entry name" value="Sialidase_non-viral"/>
    <property type="match status" value="1"/>
</dbReference>
<dbReference type="PANTHER" id="PTHR43752:SF2">
    <property type="entry name" value="BNR_ASP-BOX REPEAT FAMILY PROTEIN"/>
    <property type="match status" value="1"/>
</dbReference>
<accession>A0A923LYB8</accession>
<proteinExistence type="predicted"/>
<sequence>MISLEANEVTLKEKDMALMPVRINTNPGEKYHRKNRLWQGIPGIDRTRGGRFWRCFFSGGNDEGPDNYVAIEISDDNCETWSEPIMVVDPAGNVRAFDPCLWRTPTNELFFFWSQSYGGFDGRAGCWYSVCRNPDESPLIWTEPHRIADGVMLNKPTVLSNGDWALPICLWGHVKSDLNPDVPDCLAKMYVSKDNGETFEYRGGVDMPNRWFDESMIIEKNDGTIQMLTRRKDGIGEAFSNDGGRTWENVGKFCFGGPNSRFHIRKIHSGNILLINHWSPDNCFDKPRGDDPDYMARNNLAAFLSTDDGETWSGPLLLDERELVSYPDAVQTPDDQIYIIYDRERNVEKELLLARITEEDILQGRFVSDGSFTKRVISKLD</sequence>
<dbReference type="RefSeq" id="WP_082397091.1">
    <property type="nucleotide sequence ID" value="NZ_JACOPL010000012.1"/>
</dbReference>
<evidence type="ECO:0000313" key="3">
    <source>
        <dbReference type="Proteomes" id="UP000606499"/>
    </source>
</evidence>
<feature type="domain" description="Sialidase" evidence="1">
    <location>
        <begin position="55"/>
        <end position="339"/>
    </location>
</feature>
<reference evidence="2" key="1">
    <citation type="submission" date="2020-08" db="EMBL/GenBank/DDBJ databases">
        <title>Genome public.</title>
        <authorList>
            <person name="Liu C."/>
            <person name="Sun Q."/>
        </authorList>
    </citation>
    <scope>NUCLEOTIDE SEQUENCE</scope>
    <source>
        <strain evidence="2">NSJ-28</strain>
    </source>
</reference>
<evidence type="ECO:0000313" key="2">
    <source>
        <dbReference type="EMBL" id="MBC5726217.1"/>
    </source>
</evidence>
<evidence type="ECO:0000259" key="1">
    <source>
        <dbReference type="Pfam" id="PF13088"/>
    </source>
</evidence>
<dbReference type="InterPro" id="IPR011040">
    <property type="entry name" value="Sialidase"/>
</dbReference>